<dbReference type="InterPro" id="IPR011032">
    <property type="entry name" value="GroES-like_sf"/>
</dbReference>
<gene>
    <name evidence="4" type="ORF">KUTeg_007122</name>
</gene>
<protein>
    <recommendedName>
        <fullName evidence="3">Enoyl reductase (ER) domain-containing protein</fullName>
    </recommendedName>
</protein>
<proteinExistence type="predicted"/>
<evidence type="ECO:0000259" key="3">
    <source>
        <dbReference type="SMART" id="SM00829"/>
    </source>
</evidence>
<dbReference type="Gene3D" id="3.90.180.10">
    <property type="entry name" value="Medium-chain alcohol dehydrogenases, catalytic domain"/>
    <property type="match status" value="2"/>
</dbReference>
<dbReference type="Pfam" id="PF08240">
    <property type="entry name" value="ADH_N"/>
    <property type="match status" value="1"/>
</dbReference>
<dbReference type="Pfam" id="PF13602">
    <property type="entry name" value="ADH_zinc_N_2"/>
    <property type="match status" value="1"/>
</dbReference>
<reference evidence="4 5" key="1">
    <citation type="submission" date="2022-12" db="EMBL/GenBank/DDBJ databases">
        <title>Chromosome-level genome of Tegillarca granosa.</title>
        <authorList>
            <person name="Kim J."/>
        </authorList>
    </citation>
    <scope>NUCLEOTIDE SEQUENCE [LARGE SCALE GENOMIC DNA]</scope>
    <source>
        <strain evidence="4">Teg-2019</strain>
        <tissue evidence="4">Adductor muscle</tissue>
    </source>
</reference>
<dbReference type="CDD" id="cd05276">
    <property type="entry name" value="p53_inducible_oxidoreductase"/>
    <property type="match status" value="1"/>
</dbReference>
<dbReference type="InterPro" id="IPR014189">
    <property type="entry name" value="Quinone_OxRdtase_PIG3"/>
</dbReference>
<keyword evidence="1" id="KW-0521">NADP</keyword>
<evidence type="ECO:0000256" key="2">
    <source>
        <dbReference type="ARBA" id="ARBA00023002"/>
    </source>
</evidence>
<dbReference type="SUPFAM" id="SSF51735">
    <property type="entry name" value="NAD(P)-binding Rossmann-fold domains"/>
    <property type="match status" value="1"/>
</dbReference>
<dbReference type="PANTHER" id="PTHR48106:SF18">
    <property type="entry name" value="QUINONE OXIDOREDUCTASE PIG3"/>
    <property type="match status" value="1"/>
</dbReference>
<accession>A0ABQ9FEP4</accession>
<dbReference type="Proteomes" id="UP001217089">
    <property type="component" value="Unassembled WGS sequence"/>
</dbReference>
<comment type="caution">
    <text evidence="4">The sequence shown here is derived from an EMBL/GenBank/DDBJ whole genome shotgun (WGS) entry which is preliminary data.</text>
</comment>
<evidence type="ECO:0000313" key="5">
    <source>
        <dbReference type="Proteomes" id="UP001217089"/>
    </source>
</evidence>
<dbReference type="InterPro" id="IPR036291">
    <property type="entry name" value="NAD(P)-bd_dom_sf"/>
</dbReference>
<name>A0ABQ9FEP4_TEGGR</name>
<evidence type="ECO:0000256" key="1">
    <source>
        <dbReference type="ARBA" id="ARBA00022857"/>
    </source>
</evidence>
<dbReference type="PANTHER" id="PTHR48106">
    <property type="entry name" value="QUINONE OXIDOREDUCTASE PIG3-RELATED"/>
    <property type="match status" value="1"/>
</dbReference>
<dbReference type="InterPro" id="IPR020843">
    <property type="entry name" value="ER"/>
</dbReference>
<dbReference type="InterPro" id="IPR013154">
    <property type="entry name" value="ADH-like_N"/>
</dbReference>
<organism evidence="4 5">
    <name type="scientific">Tegillarca granosa</name>
    <name type="common">Malaysian cockle</name>
    <name type="synonym">Anadara granosa</name>
    <dbReference type="NCBI Taxonomy" id="220873"/>
    <lineage>
        <taxon>Eukaryota</taxon>
        <taxon>Metazoa</taxon>
        <taxon>Spiralia</taxon>
        <taxon>Lophotrochozoa</taxon>
        <taxon>Mollusca</taxon>
        <taxon>Bivalvia</taxon>
        <taxon>Autobranchia</taxon>
        <taxon>Pteriomorphia</taxon>
        <taxon>Arcoida</taxon>
        <taxon>Arcoidea</taxon>
        <taxon>Arcidae</taxon>
        <taxon>Tegillarca</taxon>
    </lineage>
</organism>
<dbReference type="EMBL" id="JARBDR010000337">
    <property type="protein sequence ID" value="KAJ8314972.1"/>
    <property type="molecule type" value="Genomic_DNA"/>
</dbReference>
<sequence>MYEEGYIRISSRMMRAVKFDKPGGADNLYIGQVPVPELRQKEVLIEVYSSAINRADTLQRQGRYPPPKGESDILGLEATGKISQKGPGCSDKWKIGDRVMALLAGGGNAEYVACHEDILMSVPSTMKFTEAAAIPEVWLTSYQLLHTIGQVKKGDTVLIHAGGSGIGTTATQLAVLAGATPIVTAGSAGVNLILDCIGESFYEQNINSIANEGRWVLYGLLGGGNVNGDIFSKLLRKRITITGTTLRARSIEYKRELVNSFTENILPLFTSGKVKPIVDKTFPLEKISDAHKYMESNQNIGKILLHVRDE</sequence>
<keyword evidence="2" id="KW-0560">Oxidoreductase</keyword>
<dbReference type="SMART" id="SM00829">
    <property type="entry name" value="PKS_ER"/>
    <property type="match status" value="1"/>
</dbReference>
<dbReference type="SUPFAM" id="SSF50129">
    <property type="entry name" value="GroES-like"/>
    <property type="match status" value="1"/>
</dbReference>
<keyword evidence="5" id="KW-1185">Reference proteome</keyword>
<dbReference type="Gene3D" id="3.40.50.720">
    <property type="entry name" value="NAD(P)-binding Rossmann-like Domain"/>
    <property type="match status" value="2"/>
</dbReference>
<feature type="domain" description="Enoyl reductase (ER)" evidence="3">
    <location>
        <begin position="23"/>
        <end position="305"/>
    </location>
</feature>
<evidence type="ECO:0000313" key="4">
    <source>
        <dbReference type="EMBL" id="KAJ8314972.1"/>
    </source>
</evidence>